<feature type="signal peptide" evidence="2">
    <location>
        <begin position="1"/>
        <end position="28"/>
    </location>
</feature>
<dbReference type="EMBL" id="JAPTHD010000015">
    <property type="protein sequence ID" value="MDV5825665.1"/>
    <property type="molecule type" value="Genomic_DNA"/>
</dbReference>
<feature type="compositionally biased region" description="Gly residues" evidence="1">
    <location>
        <begin position="207"/>
        <end position="216"/>
    </location>
</feature>
<dbReference type="PANTHER" id="PTHR47197:SF3">
    <property type="entry name" value="DIHYDRO-HEME D1 DEHYDROGENASE"/>
    <property type="match status" value="1"/>
</dbReference>
<dbReference type="SUPFAM" id="SSF51004">
    <property type="entry name" value="C-terminal (heme d1) domain of cytochrome cd1-nitrite reductase"/>
    <property type="match status" value="1"/>
</dbReference>
<dbReference type="RefSeq" id="WP_317518034.1">
    <property type="nucleotide sequence ID" value="NZ_JAPTHD010000015.1"/>
</dbReference>
<evidence type="ECO:0000313" key="4">
    <source>
        <dbReference type="Proteomes" id="UP001185984"/>
    </source>
</evidence>
<dbReference type="Proteomes" id="UP001185984">
    <property type="component" value="Unassembled WGS sequence"/>
</dbReference>
<reference evidence="4" key="1">
    <citation type="journal article" date="2022" name="J Environ Chem Eng">
        <title>Biodegradation of petroleum oil using a constructed nonpathogenic and heavy metal-tolerant bacterial consortium isolated from marine sponges.</title>
        <authorList>
            <person name="Dechsakulwatana C."/>
            <person name="Rungsihiranrut A."/>
            <person name="Muangchinda C."/>
            <person name="Ningthoujam R."/>
            <person name="Klankeo P."/>
            <person name="Pinyakong O."/>
        </authorList>
    </citation>
    <scope>NUCLEOTIDE SEQUENCE [LARGE SCALE GENOMIC DNA]</scope>
    <source>
        <strain evidence="4">MO2-4</strain>
    </source>
</reference>
<comment type="caution">
    <text evidence="3">The sequence shown here is derived from an EMBL/GenBank/DDBJ whole genome shotgun (WGS) entry which is preliminary data.</text>
</comment>
<organism evidence="3 4">
    <name type="scientific">Sphingobium naphthae</name>
    <dbReference type="NCBI Taxonomy" id="1886786"/>
    <lineage>
        <taxon>Bacteria</taxon>
        <taxon>Pseudomonadati</taxon>
        <taxon>Pseudomonadota</taxon>
        <taxon>Alphaproteobacteria</taxon>
        <taxon>Sphingomonadales</taxon>
        <taxon>Sphingomonadaceae</taxon>
        <taxon>Sphingobium</taxon>
    </lineage>
</organism>
<feature type="chain" id="PRO_5047494771" evidence="2">
    <location>
        <begin position="29"/>
        <end position="482"/>
    </location>
</feature>
<keyword evidence="4" id="KW-1185">Reference proteome</keyword>
<keyword evidence="2" id="KW-0732">Signal</keyword>
<protein>
    <submittedName>
        <fullName evidence="3">YncE family protein</fullName>
    </submittedName>
</protein>
<gene>
    <name evidence="3" type="ORF">O0R41_18840</name>
</gene>
<accession>A0ABU4A1Q5</accession>
<evidence type="ECO:0000256" key="1">
    <source>
        <dbReference type="SAM" id="MobiDB-lite"/>
    </source>
</evidence>
<feature type="region of interest" description="Disordered" evidence="1">
    <location>
        <begin position="198"/>
        <end position="221"/>
    </location>
</feature>
<evidence type="ECO:0000313" key="3">
    <source>
        <dbReference type="EMBL" id="MDV5825665.1"/>
    </source>
</evidence>
<dbReference type="Gene3D" id="2.130.10.10">
    <property type="entry name" value="YVTN repeat-like/Quinoprotein amine dehydrogenase"/>
    <property type="match status" value="1"/>
</dbReference>
<dbReference type="InterPro" id="IPR051200">
    <property type="entry name" value="Host-pathogen_enzymatic-act"/>
</dbReference>
<evidence type="ECO:0000256" key="2">
    <source>
        <dbReference type="SAM" id="SignalP"/>
    </source>
</evidence>
<dbReference type="PANTHER" id="PTHR47197">
    <property type="entry name" value="PROTEIN NIRF"/>
    <property type="match status" value="1"/>
</dbReference>
<dbReference type="InterPro" id="IPR015943">
    <property type="entry name" value="WD40/YVTN_repeat-like_dom_sf"/>
</dbReference>
<name>A0ABU4A1Q5_9SPHN</name>
<sequence length="482" mass="49273">MSVLRAKGAAIGLLLASAALTSGGSAVAQSAFTTLDRTAEAQVSFSGPERGAPILAGSTVKVSGQKFRPGQKVTLLYGAEPLPGGSFTADAEGKIAGSIAIPANAVAGSFPIIVVAQAPYFAAVEELKVSPTIPLSGQQDYKITQAQTARGVYQSAFSAKNNALFTASSQGRPPVANSELVKLDGATMKILARVTPAVAPEPERRGGQAGRPGGESGNAARGPGVYAVYGVGVDDAKDTVWTTNSRQNTVTVYKQSDLSLVKQFPVGTVNHARDAVIDSTLGKAYVSATFQPEVKVFDTATLGLPKGVAIKSLARGKDFSAASLSLDPAAHKLYVVSNATNEVAVINTRTDMVEHVFPVPGGRSTIGISHDPQTGRIYVAGQGSDNLVVLDGTNGAVIADTPVGAGALNVVFDPVKRRAYVANRGASTIAVTDADGKLVANLGPAPTPNHVALGKGGTVYAVNKSANATGEEADSIMVIQPK</sequence>
<dbReference type="InterPro" id="IPR011048">
    <property type="entry name" value="Haem_d1_sf"/>
</dbReference>
<proteinExistence type="predicted"/>